<dbReference type="FunFam" id="3.40.1050.10:FF:000006">
    <property type="entry name" value="Carbonic anhydrase"/>
    <property type="match status" value="1"/>
</dbReference>
<dbReference type="GO" id="GO:0015976">
    <property type="term" value="P:carbon utilization"/>
    <property type="evidence" value="ECO:0007669"/>
    <property type="project" value="InterPro"/>
</dbReference>
<accession>A0A0E4BXP6</accession>
<dbReference type="PROSITE" id="PS51318">
    <property type="entry name" value="TAT"/>
    <property type="match status" value="1"/>
</dbReference>
<name>A0A0E4BXP6_9BRAD</name>
<comment type="catalytic activity">
    <reaction evidence="7">
        <text>hydrogencarbonate + H(+) = CO2 + H2O</text>
        <dbReference type="Rhea" id="RHEA:10748"/>
        <dbReference type="ChEBI" id="CHEBI:15377"/>
        <dbReference type="ChEBI" id="CHEBI:15378"/>
        <dbReference type="ChEBI" id="CHEBI:16526"/>
        <dbReference type="ChEBI" id="CHEBI:17544"/>
        <dbReference type="EC" id="4.2.1.1"/>
    </reaction>
</comment>
<sequence length="247" mass="25702">MCDKCSENLHQSVAPSRRSMMLFAASALGVAAFGGPAVAKEAKAPPKPQNVLSPDAALKRLMDGNSRYVSGVSRRHDFAHEREALVGGQNPYAAVLSCADSRIAPEYAFDSGRGDLFVCRVAGNFAGDETVASMEYTVAVLGTPLILVLGHDNCGAVDATIKSLKDDKPLPGHIPSLVSAIAPAVKTAAQQSGNALDNAIRQNVIDNVAKLKSAAPILNAAVEHGKLMVVGGIYRLSTGTVELLAQG</sequence>
<dbReference type="CDD" id="cd03378">
    <property type="entry name" value="beta_CA_cladeC"/>
    <property type="match status" value="1"/>
</dbReference>
<evidence type="ECO:0000313" key="11">
    <source>
        <dbReference type="Proteomes" id="UP000063308"/>
    </source>
</evidence>
<dbReference type="Proteomes" id="UP000063308">
    <property type="component" value="Chromosome"/>
</dbReference>
<evidence type="ECO:0000256" key="4">
    <source>
        <dbReference type="ARBA" id="ARBA00022833"/>
    </source>
</evidence>
<dbReference type="InterPro" id="IPR006311">
    <property type="entry name" value="TAT_signal"/>
</dbReference>
<comment type="cofactor">
    <cofactor evidence="8">
        <name>Zn(2+)</name>
        <dbReference type="ChEBI" id="CHEBI:29105"/>
    </cofactor>
    <text evidence="8">Binds 1 zinc ion per subunit.</text>
</comment>
<feature type="binding site" evidence="8">
    <location>
        <position position="100"/>
    </location>
    <ligand>
        <name>Zn(2+)</name>
        <dbReference type="ChEBI" id="CHEBI:29105"/>
    </ligand>
</feature>
<gene>
    <name evidence="10" type="ORF">NK6_9578</name>
</gene>
<feature type="binding site" evidence="8">
    <location>
        <position position="151"/>
    </location>
    <ligand>
        <name>Zn(2+)</name>
        <dbReference type="ChEBI" id="CHEBI:29105"/>
    </ligand>
</feature>
<dbReference type="EMBL" id="AP014685">
    <property type="protein sequence ID" value="BAR62717.1"/>
    <property type="molecule type" value="Genomic_DNA"/>
</dbReference>
<dbReference type="InterPro" id="IPR015892">
    <property type="entry name" value="Carbonic_anhydrase_CS"/>
</dbReference>
<dbReference type="InterPro" id="IPR036874">
    <property type="entry name" value="Carbonic_anhydrase_sf"/>
</dbReference>
<evidence type="ECO:0000256" key="8">
    <source>
        <dbReference type="PIRSR" id="PIRSR601765-1"/>
    </source>
</evidence>
<keyword evidence="5" id="KW-0456">Lyase</keyword>
<protein>
    <recommendedName>
        <fullName evidence="2">carbonic anhydrase</fullName>
        <ecNumber evidence="2">4.2.1.1</ecNumber>
    </recommendedName>
</protein>
<keyword evidence="9" id="KW-0732">Signal</keyword>
<evidence type="ECO:0000313" key="10">
    <source>
        <dbReference type="EMBL" id="BAR62717.1"/>
    </source>
</evidence>
<evidence type="ECO:0000256" key="2">
    <source>
        <dbReference type="ARBA" id="ARBA00012925"/>
    </source>
</evidence>
<feature type="signal peptide" evidence="9">
    <location>
        <begin position="1"/>
        <end position="39"/>
    </location>
</feature>
<dbReference type="PANTHER" id="PTHR11002">
    <property type="entry name" value="CARBONIC ANHYDRASE"/>
    <property type="match status" value="1"/>
</dbReference>
<reference evidence="10 11" key="1">
    <citation type="submission" date="2014-11" db="EMBL/GenBank/DDBJ databases">
        <title>Symbiosis island explosion on the genome of extra-slow-growing strains of soybean bradyrhizobia with massive insertion sequences.</title>
        <authorList>
            <person name="Iida T."/>
            <person name="Minamisawa K."/>
        </authorList>
    </citation>
    <scope>NUCLEOTIDE SEQUENCE [LARGE SCALE GENOMIC DNA]</scope>
    <source>
        <strain evidence="10 11">NK6</strain>
    </source>
</reference>
<dbReference type="AlphaFoldDB" id="A0A0E4BXP6"/>
<evidence type="ECO:0000256" key="3">
    <source>
        <dbReference type="ARBA" id="ARBA00022723"/>
    </source>
</evidence>
<keyword evidence="3 8" id="KW-0479">Metal-binding</keyword>
<dbReference type="GO" id="GO:0008270">
    <property type="term" value="F:zinc ion binding"/>
    <property type="evidence" value="ECO:0007669"/>
    <property type="project" value="InterPro"/>
</dbReference>
<dbReference type="Pfam" id="PF00484">
    <property type="entry name" value="Pro_CA"/>
    <property type="match status" value="1"/>
</dbReference>
<dbReference type="PROSITE" id="PS00704">
    <property type="entry name" value="PROK_CO2_ANHYDRASE_1"/>
    <property type="match status" value="1"/>
</dbReference>
<comment type="function">
    <text evidence="6">Catalyzes the reversible hydration of carbon dioxide to form bicarbonate.</text>
</comment>
<dbReference type="Gene3D" id="3.40.1050.10">
    <property type="entry name" value="Carbonic anhydrase"/>
    <property type="match status" value="1"/>
</dbReference>
<dbReference type="SUPFAM" id="SSF53056">
    <property type="entry name" value="beta-carbonic anhydrase, cab"/>
    <property type="match status" value="1"/>
</dbReference>
<evidence type="ECO:0000256" key="6">
    <source>
        <dbReference type="ARBA" id="ARBA00024993"/>
    </source>
</evidence>
<feature type="chain" id="PRO_5002419078" description="carbonic anhydrase" evidence="9">
    <location>
        <begin position="40"/>
        <end position="247"/>
    </location>
</feature>
<evidence type="ECO:0000256" key="7">
    <source>
        <dbReference type="ARBA" id="ARBA00048348"/>
    </source>
</evidence>
<feature type="binding site" evidence="8">
    <location>
        <position position="154"/>
    </location>
    <ligand>
        <name>Zn(2+)</name>
        <dbReference type="ChEBI" id="CHEBI:29105"/>
    </ligand>
</feature>
<dbReference type="EC" id="4.2.1.1" evidence="2"/>
<dbReference type="SMART" id="SM00947">
    <property type="entry name" value="Pro_CA"/>
    <property type="match status" value="1"/>
</dbReference>
<keyword evidence="4 8" id="KW-0862">Zinc</keyword>
<comment type="similarity">
    <text evidence="1">Belongs to the beta-class carbonic anhydrase family.</text>
</comment>
<evidence type="ECO:0000256" key="1">
    <source>
        <dbReference type="ARBA" id="ARBA00006217"/>
    </source>
</evidence>
<dbReference type="InterPro" id="IPR001765">
    <property type="entry name" value="Carbonic_anhydrase"/>
</dbReference>
<proteinExistence type="inferred from homology"/>
<organism evidence="10 11">
    <name type="scientific">Bradyrhizobium diazoefficiens</name>
    <dbReference type="NCBI Taxonomy" id="1355477"/>
    <lineage>
        <taxon>Bacteria</taxon>
        <taxon>Pseudomonadati</taxon>
        <taxon>Pseudomonadota</taxon>
        <taxon>Alphaproteobacteria</taxon>
        <taxon>Hyphomicrobiales</taxon>
        <taxon>Nitrobacteraceae</taxon>
        <taxon>Bradyrhizobium</taxon>
    </lineage>
</organism>
<evidence type="ECO:0000256" key="5">
    <source>
        <dbReference type="ARBA" id="ARBA00023239"/>
    </source>
</evidence>
<dbReference type="GO" id="GO:0004089">
    <property type="term" value="F:carbonate dehydratase activity"/>
    <property type="evidence" value="ECO:0007669"/>
    <property type="project" value="UniProtKB-EC"/>
</dbReference>
<dbReference type="PANTHER" id="PTHR11002:SF79">
    <property type="entry name" value="CARBONIC ANHYDRASE 2"/>
    <property type="match status" value="1"/>
</dbReference>
<evidence type="ECO:0000256" key="9">
    <source>
        <dbReference type="SAM" id="SignalP"/>
    </source>
</evidence>
<feature type="binding site" evidence="8">
    <location>
        <position position="98"/>
    </location>
    <ligand>
        <name>Zn(2+)</name>
        <dbReference type="ChEBI" id="CHEBI:29105"/>
    </ligand>
</feature>